<name>A0A4Y7PLV3_9AGAM</name>
<accession>A0A4Y7PLV3</accession>
<evidence type="ECO:0000313" key="2">
    <source>
        <dbReference type="EMBL" id="TDL16215.1"/>
    </source>
</evidence>
<keyword evidence="3" id="KW-1185">Reference proteome</keyword>
<gene>
    <name evidence="2" type="ORF">BD410DRAFT_643249</name>
</gene>
<evidence type="ECO:0000256" key="1">
    <source>
        <dbReference type="SAM" id="SignalP"/>
    </source>
</evidence>
<sequence length="139" mass="14728">MQFILVLLTLAVSAFAQSVSISAPTVGQSLFVGQSLMVRVDKPRTLSPSTDVGIAIAIAHCNQDPCEDHTQQLGTVLYTGSYSPQDGPGDYYPFQNISVVLPSQFPNGQAVISVAHAALVGAMPYLSTDVANVTVNMRM</sequence>
<dbReference type="VEuPathDB" id="FungiDB:BD410DRAFT_643249"/>
<dbReference type="OrthoDB" id="2841294at2759"/>
<reference evidence="2 3" key="1">
    <citation type="submission" date="2018-06" db="EMBL/GenBank/DDBJ databases">
        <title>A transcriptomic atlas of mushroom development highlights an independent origin of complex multicellularity.</title>
        <authorList>
            <consortium name="DOE Joint Genome Institute"/>
            <person name="Krizsan K."/>
            <person name="Almasi E."/>
            <person name="Merenyi Z."/>
            <person name="Sahu N."/>
            <person name="Viragh M."/>
            <person name="Koszo T."/>
            <person name="Mondo S."/>
            <person name="Kiss B."/>
            <person name="Balint B."/>
            <person name="Kues U."/>
            <person name="Barry K."/>
            <person name="Hegedus J.C."/>
            <person name="Henrissat B."/>
            <person name="Johnson J."/>
            <person name="Lipzen A."/>
            <person name="Ohm R."/>
            <person name="Nagy I."/>
            <person name="Pangilinan J."/>
            <person name="Yan J."/>
            <person name="Xiong Y."/>
            <person name="Grigoriev I.V."/>
            <person name="Hibbett D.S."/>
            <person name="Nagy L.G."/>
        </authorList>
    </citation>
    <scope>NUCLEOTIDE SEQUENCE [LARGE SCALE GENOMIC DNA]</scope>
    <source>
        <strain evidence="2 3">SZMC22713</strain>
    </source>
</reference>
<dbReference type="Proteomes" id="UP000294933">
    <property type="component" value="Unassembled WGS sequence"/>
</dbReference>
<proteinExistence type="predicted"/>
<feature type="chain" id="PRO_5021469608" evidence="1">
    <location>
        <begin position="17"/>
        <end position="139"/>
    </location>
</feature>
<evidence type="ECO:0000313" key="3">
    <source>
        <dbReference type="Proteomes" id="UP000294933"/>
    </source>
</evidence>
<dbReference type="InterPro" id="IPR045469">
    <property type="entry name" value="Nis1"/>
</dbReference>
<protein>
    <submittedName>
        <fullName evidence="2">Uncharacterized protein</fullName>
    </submittedName>
</protein>
<dbReference type="AlphaFoldDB" id="A0A4Y7PLV3"/>
<feature type="signal peptide" evidence="1">
    <location>
        <begin position="1"/>
        <end position="16"/>
    </location>
</feature>
<organism evidence="2 3">
    <name type="scientific">Rickenella mellea</name>
    <dbReference type="NCBI Taxonomy" id="50990"/>
    <lineage>
        <taxon>Eukaryota</taxon>
        <taxon>Fungi</taxon>
        <taxon>Dikarya</taxon>
        <taxon>Basidiomycota</taxon>
        <taxon>Agaricomycotina</taxon>
        <taxon>Agaricomycetes</taxon>
        <taxon>Hymenochaetales</taxon>
        <taxon>Rickenellaceae</taxon>
        <taxon>Rickenella</taxon>
    </lineage>
</organism>
<dbReference type="Pfam" id="PF19271">
    <property type="entry name" value="Nis1"/>
    <property type="match status" value="1"/>
</dbReference>
<keyword evidence="1" id="KW-0732">Signal</keyword>
<dbReference type="EMBL" id="ML170248">
    <property type="protein sequence ID" value="TDL16215.1"/>
    <property type="molecule type" value="Genomic_DNA"/>
</dbReference>